<keyword evidence="4 5" id="KW-0472">Membrane</keyword>
<comment type="subcellular location">
    <subcellularLocation>
        <location evidence="1">Membrane</location>
        <topology evidence="1">Single-pass membrane protein</topology>
    </subcellularLocation>
</comment>
<gene>
    <name evidence="6" type="ORF">QUF54_08845</name>
</gene>
<dbReference type="Gene3D" id="2.40.30.170">
    <property type="match status" value="1"/>
</dbReference>
<dbReference type="PANTHER" id="PTHR30386">
    <property type="entry name" value="MEMBRANE FUSION SUBUNIT OF EMRAB-TOLC MULTIDRUG EFFLUX PUMP"/>
    <property type="match status" value="1"/>
</dbReference>
<feature type="transmembrane region" description="Helical" evidence="5">
    <location>
        <begin position="68"/>
        <end position="87"/>
    </location>
</feature>
<keyword evidence="2 5" id="KW-0812">Transmembrane</keyword>
<evidence type="ECO:0000256" key="1">
    <source>
        <dbReference type="ARBA" id="ARBA00004167"/>
    </source>
</evidence>
<evidence type="ECO:0000313" key="6">
    <source>
        <dbReference type="EMBL" id="MDM8563446.1"/>
    </source>
</evidence>
<evidence type="ECO:0000256" key="2">
    <source>
        <dbReference type="ARBA" id="ARBA00022692"/>
    </source>
</evidence>
<comment type="caution">
    <text evidence="6">The sequence shown here is derived from an EMBL/GenBank/DDBJ whole genome shotgun (WGS) entry which is preliminary data.</text>
</comment>
<evidence type="ECO:0000256" key="5">
    <source>
        <dbReference type="SAM" id="Phobius"/>
    </source>
</evidence>
<evidence type="ECO:0000256" key="4">
    <source>
        <dbReference type="ARBA" id="ARBA00023136"/>
    </source>
</evidence>
<proteinExistence type="predicted"/>
<feature type="non-terminal residue" evidence="6">
    <location>
        <position position="1"/>
    </location>
</feature>
<name>A0ABT7VV72_9GAMM</name>
<evidence type="ECO:0000313" key="7">
    <source>
        <dbReference type="Proteomes" id="UP001171945"/>
    </source>
</evidence>
<keyword evidence="7" id="KW-1185">Reference proteome</keyword>
<dbReference type="Proteomes" id="UP001171945">
    <property type="component" value="Unassembled WGS sequence"/>
</dbReference>
<reference evidence="6" key="1">
    <citation type="submission" date="2023-06" db="EMBL/GenBank/DDBJ databases">
        <title>Uncultivated large filamentous bacteria from sulfidic sediments reveal new species and different genomic features in energy metabolism and defense.</title>
        <authorList>
            <person name="Fonseca A."/>
        </authorList>
    </citation>
    <scope>NUCLEOTIDE SEQUENCE</scope>
    <source>
        <strain evidence="6">HSG4</strain>
    </source>
</reference>
<dbReference type="EMBL" id="JAUCGM010000643">
    <property type="protein sequence ID" value="MDM8563446.1"/>
    <property type="molecule type" value="Genomic_DNA"/>
</dbReference>
<feature type="transmembrane region" description="Helical" evidence="5">
    <location>
        <begin position="107"/>
        <end position="126"/>
    </location>
</feature>
<keyword evidence="3 5" id="KW-1133">Transmembrane helix</keyword>
<organism evidence="6 7">
    <name type="scientific">Candidatus Marithioploca araucensis</name>
    <dbReference type="NCBI Taxonomy" id="70273"/>
    <lineage>
        <taxon>Bacteria</taxon>
        <taxon>Pseudomonadati</taxon>
        <taxon>Pseudomonadota</taxon>
        <taxon>Gammaproteobacteria</taxon>
        <taxon>Thiotrichales</taxon>
        <taxon>Thiotrichaceae</taxon>
        <taxon>Candidatus Marithioploca</taxon>
    </lineage>
</organism>
<dbReference type="PANTHER" id="PTHR30386:SF26">
    <property type="entry name" value="TRANSPORT PROTEIN COMB"/>
    <property type="match status" value="1"/>
</dbReference>
<dbReference type="Gene3D" id="2.40.50.100">
    <property type="match status" value="1"/>
</dbReference>
<sequence>INNLQERSFALGRWWLREKIFAFGDPLPERFPPHRHRIILLYAFGTWLYRLILFLGIALIVYFFFFKILGTFLMIVEIVWFIMRPIYQEMRYWLTRRADMRLNQNTLFSLLLLSVGITLLVIPWQTTINAPAIYRSYVHHDIYAPMSARIQAVNVKQGQFVEAGETLFVLEEPDIQYDLEVAQRQEALLKLQLKLQASARVYLEHSNVLQQQLAEIQAEIQGYKARQALLKITAPFAGDIVRIADALEKGRWINSNLILARIVDKPTTHIMAYVNENDLTEIAVGHKGRFYPDAPDESPINVKIMAIDPANITQLQSSDNYVASIYGGQVPVKLTPDKRLIPQEAVYRVLLSMDQTHLLNNVHKGTVVLEAKDKKPLIQRAWILINKVLIRESGF</sequence>
<dbReference type="SUPFAM" id="SSF111369">
    <property type="entry name" value="HlyD-like secretion proteins"/>
    <property type="match status" value="1"/>
</dbReference>
<protein>
    <submittedName>
        <fullName evidence="6">HlyD family efflux transporter periplasmic adaptor subunit</fullName>
    </submittedName>
</protein>
<feature type="transmembrane region" description="Helical" evidence="5">
    <location>
        <begin position="39"/>
        <end position="62"/>
    </location>
</feature>
<accession>A0ABT7VV72</accession>
<dbReference type="InterPro" id="IPR050739">
    <property type="entry name" value="MFP"/>
</dbReference>
<evidence type="ECO:0000256" key="3">
    <source>
        <dbReference type="ARBA" id="ARBA00022989"/>
    </source>
</evidence>